<dbReference type="Pfam" id="PF13915">
    <property type="entry name" value="DUF4210"/>
    <property type="match status" value="1"/>
</dbReference>
<evidence type="ECO:0000313" key="3">
    <source>
        <dbReference type="EMBL" id="CCU74220.1"/>
    </source>
</evidence>
<comment type="caution">
    <text evidence="3">The sequence shown here is derived from an EMBL/GenBank/DDBJ whole genome shotgun (WGS) entry which is preliminary data.</text>
</comment>
<evidence type="ECO:0000259" key="2">
    <source>
        <dbReference type="SMART" id="SM01177"/>
    </source>
</evidence>
<sequence length="602" mass="68210">MPIFHEGYSNIDLPLLESSVCLHSKPSTCEREKKRQKFFEESASLEAGSYPIRKTTELDKDENNALINLNRVELVPELHYRDCSTWVPKYEDILILQLEPLQLCDQISFDFKTSNPKFLNSILGIVPFPSQDATMNQDKLLVGHEDERSRSDINDGNHIQGAHQEDSGDESIAPLNKRQITPVSWCSNKYYQRTPNIHQKVFALSGDQKSSSCDRPSNELSLFSSNPCYVRKFPTSPLVHSESNGDLENTSIDYSGKSTTDSRYLSGKFRQRCYSDRDSLIKNDNPLSSKPRSSNSPKLHCQRFNFKKSSLFNGVKIHHSSMVISYEESIIRGRMSTIPSKPLDFIAQIGVLGFGKCKPSLQCPAHVTVNFSAVFYCYETSIHGNITKCENGPSPYVGLIDLENKLSTPKFETTHRNQQLNYHQAPISNKAVELSDVQVESGHEDSLVSASEDNRYRSIKHRAPPGGSYRIPKVGQIQIIVKNPNKTAVKLFLVPYDLSGMKPGTKTFIRQRSYSTEQSGAISAPPKGQFMPRNKSERSTLRYLIHLQMCSPSRNRYYLYKSIRIVFANRVPDGQENLRNEVSMPEPRFSTYKPDVNISDLP</sequence>
<dbReference type="HOGENOM" id="CLU_010290_0_0_1"/>
<evidence type="ECO:0000256" key="1">
    <source>
        <dbReference type="SAM" id="MobiDB-lite"/>
    </source>
</evidence>
<dbReference type="EMBL" id="CAUH01000065">
    <property type="protein sequence ID" value="CCU74220.1"/>
    <property type="molecule type" value="Genomic_DNA"/>
</dbReference>
<dbReference type="eggNOG" id="KOG2306">
    <property type="taxonomic scope" value="Eukaryota"/>
</dbReference>
<dbReference type="InterPro" id="IPR051506">
    <property type="entry name" value="ATOS_Transcription_Regulators"/>
</dbReference>
<dbReference type="OrthoDB" id="8625101at2759"/>
<dbReference type="PANTHER" id="PTHR13199">
    <property type="entry name" value="GH03947P"/>
    <property type="match status" value="1"/>
</dbReference>
<feature type="region of interest" description="Disordered" evidence="1">
    <location>
        <begin position="142"/>
        <end position="172"/>
    </location>
</feature>
<organism evidence="3 4">
    <name type="scientific">Blumeria graminis f. sp. hordei (strain DH14)</name>
    <name type="common">Barley powdery mildew</name>
    <name type="synonym">Oidium monilioides f. sp. hordei</name>
    <dbReference type="NCBI Taxonomy" id="546991"/>
    <lineage>
        <taxon>Eukaryota</taxon>
        <taxon>Fungi</taxon>
        <taxon>Dikarya</taxon>
        <taxon>Ascomycota</taxon>
        <taxon>Pezizomycotina</taxon>
        <taxon>Leotiomycetes</taxon>
        <taxon>Erysiphales</taxon>
        <taxon>Erysiphaceae</taxon>
        <taxon>Blumeria</taxon>
        <taxon>Blumeria hordei</taxon>
    </lineage>
</organism>
<feature type="region of interest" description="Disordered" evidence="1">
    <location>
        <begin position="239"/>
        <end position="261"/>
    </location>
</feature>
<proteinExistence type="predicted"/>
<feature type="compositionally biased region" description="Basic and acidic residues" evidence="1">
    <location>
        <begin position="142"/>
        <end position="155"/>
    </location>
</feature>
<accession>N1J4P1</accession>
<name>N1J4P1_BLUG1</name>
<dbReference type="InParanoid" id="N1J4P1"/>
<gene>
    <name evidence="3" type="ORF">BGHDH14_bgh03220</name>
</gene>
<dbReference type="Proteomes" id="UP000015441">
    <property type="component" value="Unassembled WGS sequence"/>
</dbReference>
<feature type="compositionally biased region" description="Polar residues" evidence="1">
    <location>
        <begin position="241"/>
        <end position="261"/>
    </location>
</feature>
<feature type="domain" description="Atos-like conserved" evidence="2">
    <location>
        <begin position="322"/>
        <end position="397"/>
    </location>
</feature>
<keyword evidence="4" id="KW-1185">Reference proteome</keyword>
<dbReference type="AlphaFoldDB" id="N1J4P1"/>
<dbReference type="InterPro" id="IPR025261">
    <property type="entry name" value="Atos-like_cons_dom"/>
</dbReference>
<feature type="region of interest" description="Disordered" evidence="1">
    <location>
        <begin position="280"/>
        <end position="299"/>
    </location>
</feature>
<dbReference type="PANTHER" id="PTHR13199:SF11">
    <property type="entry name" value="PROTEIN ATOSSA"/>
    <property type="match status" value="1"/>
</dbReference>
<dbReference type="Pfam" id="PF13889">
    <property type="entry name" value="Chromosome_seg"/>
    <property type="match status" value="1"/>
</dbReference>
<reference evidence="3 4" key="1">
    <citation type="journal article" date="2010" name="Science">
        <title>Genome expansion and gene loss in powdery mildew fungi reveal tradeoffs in extreme parasitism.</title>
        <authorList>
            <person name="Spanu P.D."/>
            <person name="Abbott J.C."/>
            <person name="Amselem J."/>
            <person name="Burgis T.A."/>
            <person name="Soanes D.M."/>
            <person name="Stueber K."/>
            <person name="Ver Loren van Themaat E."/>
            <person name="Brown J.K.M."/>
            <person name="Butcher S.A."/>
            <person name="Gurr S.J."/>
            <person name="Lebrun M.-H."/>
            <person name="Ridout C.J."/>
            <person name="Schulze-Lefert P."/>
            <person name="Talbot N.J."/>
            <person name="Ahmadinejad N."/>
            <person name="Ametz C."/>
            <person name="Barton G.R."/>
            <person name="Benjdia M."/>
            <person name="Bidzinski P."/>
            <person name="Bindschedler L.V."/>
            <person name="Both M."/>
            <person name="Brewer M.T."/>
            <person name="Cadle-Davidson L."/>
            <person name="Cadle-Davidson M.M."/>
            <person name="Collemare J."/>
            <person name="Cramer R."/>
            <person name="Frenkel O."/>
            <person name="Godfrey D."/>
            <person name="Harriman J."/>
            <person name="Hoede C."/>
            <person name="King B.C."/>
            <person name="Klages S."/>
            <person name="Kleemann J."/>
            <person name="Knoll D."/>
            <person name="Koti P.S."/>
            <person name="Kreplak J."/>
            <person name="Lopez-Ruiz F.J."/>
            <person name="Lu X."/>
            <person name="Maekawa T."/>
            <person name="Mahanil S."/>
            <person name="Micali C."/>
            <person name="Milgroom M.G."/>
            <person name="Montana G."/>
            <person name="Noir S."/>
            <person name="O'Connell R.J."/>
            <person name="Oberhaensli S."/>
            <person name="Parlange F."/>
            <person name="Pedersen C."/>
            <person name="Quesneville H."/>
            <person name="Reinhardt R."/>
            <person name="Rott M."/>
            <person name="Sacristan S."/>
            <person name="Schmidt S.M."/>
            <person name="Schoen M."/>
            <person name="Skamnioti P."/>
            <person name="Sommer H."/>
            <person name="Stephens A."/>
            <person name="Takahara H."/>
            <person name="Thordal-Christensen H."/>
            <person name="Vigouroux M."/>
            <person name="Wessling R."/>
            <person name="Wicker T."/>
            <person name="Panstruga R."/>
        </authorList>
    </citation>
    <scope>NUCLEOTIDE SEQUENCE [LARGE SCALE GENOMIC DNA]</scope>
    <source>
        <strain evidence="3">DH14</strain>
    </source>
</reference>
<dbReference type="SMART" id="SM01177">
    <property type="entry name" value="DUF4210"/>
    <property type="match status" value="1"/>
</dbReference>
<protein>
    <recommendedName>
        <fullName evidence="2">Atos-like conserved domain-containing protein</fullName>
    </recommendedName>
</protein>
<dbReference type="InterPro" id="IPR033473">
    <property type="entry name" value="Atos-like_C"/>
</dbReference>
<feature type="compositionally biased region" description="Polar residues" evidence="1">
    <location>
        <begin position="285"/>
        <end position="297"/>
    </location>
</feature>
<evidence type="ECO:0000313" key="4">
    <source>
        <dbReference type="Proteomes" id="UP000015441"/>
    </source>
</evidence>